<gene>
    <name evidence="1" type="ORF">ABID08_004625</name>
</gene>
<evidence type="ECO:0000313" key="2">
    <source>
        <dbReference type="Proteomes" id="UP001549077"/>
    </source>
</evidence>
<organism evidence="1 2">
    <name type="scientific">Rhizobium binae</name>
    <dbReference type="NCBI Taxonomy" id="1138190"/>
    <lineage>
        <taxon>Bacteria</taxon>
        <taxon>Pseudomonadati</taxon>
        <taxon>Pseudomonadota</taxon>
        <taxon>Alphaproteobacteria</taxon>
        <taxon>Hyphomicrobiales</taxon>
        <taxon>Rhizobiaceae</taxon>
        <taxon>Rhizobium/Agrobacterium group</taxon>
        <taxon>Rhizobium</taxon>
    </lineage>
</organism>
<reference evidence="1 2" key="1">
    <citation type="submission" date="2024-06" db="EMBL/GenBank/DDBJ databases">
        <title>Genomic Encyclopedia of Type Strains, Phase IV (KMG-IV): sequencing the most valuable type-strain genomes for metagenomic binning, comparative biology and taxonomic classification.</title>
        <authorList>
            <person name="Goeker M."/>
        </authorList>
    </citation>
    <scope>NUCLEOTIDE SEQUENCE [LARGE SCALE GENOMIC DNA]</scope>
    <source>
        <strain evidence="1 2">DSM 29288</strain>
    </source>
</reference>
<proteinExistence type="predicted"/>
<dbReference type="Gene3D" id="1.20.140.10">
    <property type="entry name" value="Butyryl-CoA Dehydrogenase, subunit A, domain 3"/>
    <property type="match status" value="1"/>
</dbReference>
<dbReference type="Proteomes" id="UP001549077">
    <property type="component" value="Unassembled WGS sequence"/>
</dbReference>
<evidence type="ECO:0008006" key="3">
    <source>
        <dbReference type="Google" id="ProtNLM"/>
    </source>
</evidence>
<keyword evidence="2" id="KW-1185">Reference proteome</keyword>
<protein>
    <recommendedName>
        <fullName evidence="3">DUF1127 domain-containing protein</fullName>
    </recommendedName>
</protein>
<comment type="caution">
    <text evidence="1">The sequence shown here is derived from an EMBL/GenBank/DDBJ whole genome shotgun (WGS) entry which is preliminary data.</text>
</comment>
<evidence type="ECO:0000313" key="1">
    <source>
        <dbReference type="EMBL" id="MET3757244.1"/>
    </source>
</evidence>
<dbReference type="EMBL" id="JBEPMY010000016">
    <property type="protein sequence ID" value="MET3757244.1"/>
    <property type="molecule type" value="Genomic_DNA"/>
</dbReference>
<accession>A0ABV2MLB2</accession>
<name>A0ABV2MLB2_9HYPH</name>
<sequence>MLETLPIQDLKASLFARAALDRHWRNARIHALSLPRDALLRGAGDMRRSLATRESLLA</sequence>